<gene>
    <name evidence="9" type="ORF">Adt_34842</name>
</gene>
<dbReference type="AlphaFoldDB" id="A0ABD1R171"/>
<evidence type="ECO:0000313" key="9">
    <source>
        <dbReference type="EMBL" id="KAL2481876.1"/>
    </source>
</evidence>
<evidence type="ECO:0000256" key="1">
    <source>
        <dbReference type="ARBA" id="ARBA00004141"/>
    </source>
</evidence>
<dbReference type="EMBL" id="JBFOLK010000010">
    <property type="protein sequence ID" value="KAL2481876.1"/>
    <property type="molecule type" value="Genomic_DNA"/>
</dbReference>
<dbReference type="Pfam" id="PF02386">
    <property type="entry name" value="TrkH"/>
    <property type="match status" value="1"/>
</dbReference>
<dbReference type="GO" id="GO:0030001">
    <property type="term" value="P:metal ion transport"/>
    <property type="evidence" value="ECO:0007669"/>
    <property type="project" value="UniProtKB-ARBA"/>
</dbReference>
<reference evidence="10" key="1">
    <citation type="submission" date="2024-07" db="EMBL/GenBank/DDBJ databases">
        <title>Two chromosome-level genome assemblies of Korean endemic species Abeliophyllum distichum and Forsythia ovata (Oleaceae).</title>
        <authorList>
            <person name="Jang H."/>
        </authorList>
    </citation>
    <scope>NUCLEOTIDE SEQUENCE [LARGE SCALE GENOMIC DNA]</scope>
</reference>
<keyword evidence="7 8" id="KW-0472">Membrane</keyword>
<feature type="transmembrane region" description="Helical" evidence="8">
    <location>
        <begin position="120"/>
        <end position="146"/>
    </location>
</feature>
<feature type="transmembrane region" description="Helical" evidence="8">
    <location>
        <begin position="355"/>
        <end position="374"/>
    </location>
</feature>
<proteinExistence type="inferred from homology"/>
<dbReference type="InterPro" id="IPR051143">
    <property type="entry name" value="TrkH_K-transport"/>
</dbReference>
<dbReference type="PANTHER" id="PTHR31064">
    <property type="entry name" value="POTASSIUM TRANSPORT PROTEIN DDB_G0292412-RELATED"/>
    <property type="match status" value="1"/>
</dbReference>
<keyword evidence="5 8" id="KW-1133">Transmembrane helix</keyword>
<protein>
    <submittedName>
        <fullName evidence="9">Sodium transporter HKT1</fullName>
    </submittedName>
</protein>
<organism evidence="9 10">
    <name type="scientific">Abeliophyllum distichum</name>
    <dbReference type="NCBI Taxonomy" id="126358"/>
    <lineage>
        <taxon>Eukaryota</taxon>
        <taxon>Viridiplantae</taxon>
        <taxon>Streptophyta</taxon>
        <taxon>Embryophyta</taxon>
        <taxon>Tracheophyta</taxon>
        <taxon>Spermatophyta</taxon>
        <taxon>Magnoliopsida</taxon>
        <taxon>eudicotyledons</taxon>
        <taxon>Gunneridae</taxon>
        <taxon>Pentapetalae</taxon>
        <taxon>asterids</taxon>
        <taxon>lamiids</taxon>
        <taxon>Lamiales</taxon>
        <taxon>Oleaceae</taxon>
        <taxon>Forsythieae</taxon>
        <taxon>Abeliophyllum</taxon>
    </lineage>
</organism>
<keyword evidence="10" id="KW-1185">Reference proteome</keyword>
<evidence type="ECO:0000256" key="4">
    <source>
        <dbReference type="ARBA" id="ARBA00022692"/>
    </source>
</evidence>
<feature type="transmembrane region" description="Helical" evidence="8">
    <location>
        <begin position="315"/>
        <end position="335"/>
    </location>
</feature>
<feature type="transmembrane region" description="Helical" evidence="8">
    <location>
        <begin position="243"/>
        <end position="269"/>
    </location>
</feature>
<evidence type="ECO:0000256" key="6">
    <source>
        <dbReference type="ARBA" id="ARBA00023065"/>
    </source>
</evidence>
<comment type="similarity">
    <text evidence="2">Belongs to the TrkH potassium transport family. HKT (TC 2.A.38.3) subfamily.</text>
</comment>
<keyword evidence="6" id="KW-0406">Ion transport</keyword>
<sequence>MPKDLDLFFTSVSAAAVSSMSTVEMEVFSNIQLVFFTMLMLFGGEVFTSMLGLHLMRFKLHKNRIKDNKIDFVTKDSEKKSIDHIDQLNMVTHSEDKKPDTNLETDIKSMENEALKFKSIIILAQVVFCYLLVVHVAGSSMILMYVSLISNAKQVLKKKQLNLKTFSIFTTVSTFANCGFIPTNENMMIFKKNSGLLLILIPQLLMGNTLYPVCLRLLIWFLEKFMKRAEFRYMLKNSRELGYGHMLPGLHSAFLAFTVFGFLAVQFILFCSLEWNSASTSGVSFYQKIVGSLFQVVNSRHAGEFVFDPSASSPAILVLFVLMMYLPPYTSFLPIHEKISTSENEANSKTKRKNIMENISFSQLSYLVIFIILICITERDKMKRDPINFSVLNIVFEVTSAYGNVGFSTGYSCAKQINPDGYCKDASYGFAGRWSDKETSLVSNTNLPLSKHSSTGKYHIIQAPYRLNGRNYRSWSQLVKTFLKGKEKLSHSIGLSPSKDDPKFSTWDEEDSMIMSWLWNSMQPEINGICIYIFIGSAKVIRETLQQTFQERIFDFLARFNVEYDQMRVRVIGKEPLPSANEVFSIGRAEEGRRTVMIDYPATKIPSDGLAFVVKPTGGQTN</sequence>
<evidence type="ECO:0000313" key="10">
    <source>
        <dbReference type="Proteomes" id="UP001604336"/>
    </source>
</evidence>
<keyword evidence="4 8" id="KW-0812">Transmembrane</keyword>
<feature type="transmembrane region" description="Helical" evidence="8">
    <location>
        <begin position="35"/>
        <end position="56"/>
    </location>
</feature>
<dbReference type="Proteomes" id="UP001604336">
    <property type="component" value="Unassembled WGS sequence"/>
</dbReference>
<evidence type="ECO:0000256" key="2">
    <source>
        <dbReference type="ARBA" id="ARBA00010864"/>
    </source>
</evidence>
<evidence type="ECO:0000256" key="7">
    <source>
        <dbReference type="ARBA" id="ARBA00023136"/>
    </source>
</evidence>
<keyword evidence="3" id="KW-0813">Transport</keyword>
<dbReference type="InterPro" id="IPR003445">
    <property type="entry name" value="Cat_transpt"/>
</dbReference>
<evidence type="ECO:0000256" key="8">
    <source>
        <dbReference type="SAM" id="Phobius"/>
    </source>
</evidence>
<dbReference type="GO" id="GO:0016020">
    <property type="term" value="C:membrane"/>
    <property type="evidence" value="ECO:0007669"/>
    <property type="project" value="UniProtKB-SubCell"/>
</dbReference>
<name>A0ABD1R171_9LAMI</name>
<feature type="transmembrane region" description="Helical" evidence="8">
    <location>
        <begin position="196"/>
        <end position="222"/>
    </location>
</feature>
<evidence type="ECO:0000256" key="3">
    <source>
        <dbReference type="ARBA" id="ARBA00022448"/>
    </source>
</evidence>
<comment type="subcellular location">
    <subcellularLocation>
        <location evidence="1">Membrane</location>
        <topology evidence="1">Multi-pass membrane protein</topology>
    </subcellularLocation>
</comment>
<accession>A0ABD1R171</accession>
<comment type="caution">
    <text evidence="9">The sequence shown here is derived from an EMBL/GenBank/DDBJ whole genome shotgun (WGS) entry which is preliminary data.</text>
</comment>
<evidence type="ECO:0000256" key="5">
    <source>
        <dbReference type="ARBA" id="ARBA00022989"/>
    </source>
</evidence>
<dbReference type="PANTHER" id="PTHR31064:SF38">
    <property type="entry name" value="CATION TRANSPORTER HKT1_4-RELATED"/>
    <property type="match status" value="1"/>
</dbReference>